<evidence type="ECO:0000256" key="2">
    <source>
        <dbReference type="ARBA" id="ARBA00022578"/>
    </source>
</evidence>
<accession>A0ABX1P6K4</accession>
<keyword evidence="4" id="KW-0233">DNA recombination</keyword>
<keyword evidence="3" id="KW-0238">DNA-binding</keyword>
<evidence type="ECO:0000313" key="7">
    <source>
        <dbReference type="EMBL" id="NMG20008.1"/>
    </source>
</evidence>
<feature type="domain" description="Cas12f1-like TNB" evidence="6">
    <location>
        <begin position="264"/>
        <end position="331"/>
    </location>
</feature>
<sequence>MLFDAIIEREESLQELICDFDSTAAKIIQSCGLCLMSKLLNNLSHQVTQEAKTKELVIHRVKKIKYAVIFGELEVPSPYLWNKKAKSGFCPVPKSLGIEHGGRSKAVKKALTDFGIEESFGQASKRFVEHYGWEVERASVRREVEAIASTALDYVEKRLESASDEPIQQKEETVSRLLVELDGSHVRTGVVQPKPEQKDSKRRNKTRLRIAKKHNKIADTRKDFLHKLSSKIVRENQAIVLEDLNVSGMVKNRKLARAISLQGWREFRVLCEAKSDKFGRTFKVISRWEPTSQTCFDCGYRWGKLDLKVRTVTCLQCSATHDRDENAAKNIEKVGIGNCHDSKRTHRGRKTVLAADLNEASRITAPLGR</sequence>
<feature type="domain" description="Probable transposase IS891/IS1136/IS1341" evidence="5">
    <location>
        <begin position="197"/>
        <end position="253"/>
    </location>
</feature>
<evidence type="ECO:0000256" key="1">
    <source>
        <dbReference type="ARBA" id="ARBA00008761"/>
    </source>
</evidence>
<evidence type="ECO:0008006" key="9">
    <source>
        <dbReference type="Google" id="ProtNLM"/>
    </source>
</evidence>
<evidence type="ECO:0000256" key="3">
    <source>
        <dbReference type="ARBA" id="ARBA00023125"/>
    </source>
</evidence>
<dbReference type="Pfam" id="PF01385">
    <property type="entry name" value="OrfB_IS605"/>
    <property type="match status" value="1"/>
</dbReference>
<dbReference type="NCBIfam" id="TIGR01766">
    <property type="entry name" value="IS200/IS605 family accessory protein TnpB-like domain"/>
    <property type="match status" value="1"/>
</dbReference>
<evidence type="ECO:0000259" key="5">
    <source>
        <dbReference type="Pfam" id="PF01385"/>
    </source>
</evidence>
<dbReference type="Pfam" id="PF07282">
    <property type="entry name" value="Cas12f1-like_TNB"/>
    <property type="match status" value="1"/>
</dbReference>
<dbReference type="Proteomes" id="UP000718564">
    <property type="component" value="Unassembled WGS sequence"/>
</dbReference>
<protein>
    <recommendedName>
        <fullName evidence="9">Transposase</fullName>
    </recommendedName>
</protein>
<reference evidence="7 8" key="1">
    <citation type="submission" date="2018-06" db="EMBL/GenBank/DDBJ databases">
        <title>Comparative genomics of Brasilonema spp. strains.</title>
        <authorList>
            <person name="Alvarenga D.O."/>
            <person name="Fiore M.F."/>
            <person name="Varani A.M."/>
        </authorList>
    </citation>
    <scope>NUCLEOTIDE SEQUENCE [LARGE SCALE GENOMIC DNA]</scope>
    <source>
        <strain evidence="7 8">SPC951</strain>
    </source>
</reference>
<evidence type="ECO:0000259" key="6">
    <source>
        <dbReference type="Pfam" id="PF07282"/>
    </source>
</evidence>
<keyword evidence="2" id="KW-0815">Transposition</keyword>
<organism evidence="7 8">
    <name type="scientific">Brasilonema bromeliae SPC951</name>
    <dbReference type="NCBI Taxonomy" id="385972"/>
    <lineage>
        <taxon>Bacteria</taxon>
        <taxon>Bacillati</taxon>
        <taxon>Cyanobacteriota</taxon>
        <taxon>Cyanophyceae</taxon>
        <taxon>Nostocales</taxon>
        <taxon>Scytonemataceae</taxon>
        <taxon>Brasilonema</taxon>
        <taxon>Bromeliae group (in: Brasilonema)</taxon>
    </lineage>
</organism>
<dbReference type="NCBIfam" id="NF040570">
    <property type="entry name" value="guided_TnpB"/>
    <property type="match status" value="1"/>
</dbReference>
<evidence type="ECO:0000256" key="4">
    <source>
        <dbReference type="ARBA" id="ARBA00023172"/>
    </source>
</evidence>
<dbReference type="InterPro" id="IPR010095">
    <property type="entry name" value="Cas12f1-like_TNB"/>
</dbReference>
<dbReference type="InterPro" id="IPR001959">
    <property type="entry name" value="Transposase"/>
</dbReference>
<proteinExistence type="inferred from homology"/>
<comment type="similarity">
    <text evidence="1">In the C-terminal section; belongs to the transposase 35 family.</text>
</comment>
<dbReference type="EMBL" id="QMEB01000070">
    <property type="protein sequence ID" value="NMG20008.1"/>
    <property type="molecule type" value="Genomic_DNA"/>
</dbReference>
<gene>
    <name evidence="7" type="ORF">DP116_11280</name>
</gene>
<keyword evidence="8" id="KW-1185">Reference proteome</keyword>
<comment type="caution">
    <text evidence="7">The sequence shown here is derived from an EMBL/GenBank/DDBJ whole genome shotgun (WGS) entry which is preliminary data.</text>
</comment>
<name>A0ABX1P6K4_9CYAN</name>
<evidence type="ECO:0000313" key="8">
    <source>
        <dbReference type="Proteomes" id="UP000718564"/>
    </source>
</evidence>